<dbReference type="InterPro" id="IPR044999">
    <property type="entry name" value="CbbY-like"/>
</dbReference>
<dbReference type="OrthoDB" id="545219at2759"/>
<dbReference type="Proteomes" id="UP000327157">
    <property type="component" value="Chromosome 5"/>
</dbReference>
<reference evidence="1 2" key="3">
    <citation type="submission" date="2019-11" db="EMBL/GenBank/DDBJ databases">
        <title>A de novo genome assembly of a pear dwarfing rootstock.</title>
        <authorList>
            <person name="Wang F."/>
            <person name="Wang J."/>
            <person name="Li S."/>
            <person name="Zhang Y."/>
            <person name="Fang M."/>
            <person name="Ma L."/>
            <person name="Zhao Y."/>
            <person name="Jiang S."/>
        </authorList>
    </citation>
    <scope>NUCLEOTIDE SEQUENCE [LARGE SCALE GENOMIC DNA]</scope>
    <source>
        <strain evidence="1">S2</strain>
        <tissue evidence="1">Leaf</tissue>
    </source>
</reference>
<evidence type="ECO:0000313" key="1">
    <source>
        <dbReference type="EMBL" id="KAB2637096.1"/>
    </source>
</evidence>
<dbReference type="InterPro" id="IPR023198">
    <property type="entry name" value="PGP-like_dom2"/>
</dbReference>
<comment type="caution">
    <text evidence="1">The sequence shown here is derived from an EMBL/GenBank/DDBJ whole genome shotgun (WGS) entry which is preliminary data.</text>
</comment>
<keyword evidence="1" id="KW-0378">Hydrolase</keyword>
<name>A0A5N5IA84_9ROSA</name>
<accession>A0A5N5IA84</accession>
<sequence length="327" mass="36473">MDAASCSILRAQPFSSTAAVFPPSNNPTARFFALPKSNPNLVPSFCSTFPRNSTFPGKCLHFDRFTAFSSLSSAQDQNPSQELAVLLEVDGVLMDAYRLGTAKPSMQVRKCTFKKLGLDCASWTEPVYLDLLRKSAGDEQNMVNLYFNRIGWPSSLPTSEKESFVKNVLQRRYGLIKGKEGMKIAMDEFLMSESLTLRPGVEEFIDDTYKSVVGKLGEERISKLKIVGDKEIEQSLYTQLVNDTGLSSGMDEQVAKEAIKAVSAEKQRIAEEVASMLKLSVDIDTSPSERLACFIDFYCLLMLIRCFQGLSVSTDYFCFVGFLMFRV</sequence>
<dbReference type="GO" id="GO:0016787">
    <property type="term" value="F:hydrolase activity"/>
    <property type="evidence" value="ECO:0007669"/>
    <property type="project" value="UniProtKB-KW"/>
</dbReference>
<dbReference type="EMBL" id="SMOL01000004">
    <property type="protein sequence ID" value="KAB2637096.1"/>
    <property type="molecule type" value="Genomic_DNA"/>
</dbReference>
<reference evidence="1 2" key="1">
    <citation type="submission" date="2019-09" db="EMBL/GenBank/DDBJ databases">
        <authorList>
            <person name="Ou C."/>
        </authorList>
    </citation>
    <scope>NUCLEOTIDE SEQUENCE [LARGE SCALE GENOMIC DNA]</scope>
    <source>
        <strain evidence="1">S2</strain>
        <tissue evidence="1">Leaf</tissue>
    </source>
</reference>
<gene>
    <name evidence="1" type="ORF">D8674_027630</name>
</gene>
<dbReference type="Gene3D" id="1.10.150.240">
    <property type="entry name" value="Putative phosphatase, domain 2"/>
    <property type="match status" value="1"/>
</dbReference>
<dbReference type="AlphaFoldDB" id="A0A5N5IA84"/>
<organism evidence="1 2">
    <name type="scientific">Pyrus ussuriensis x Pyrus communis</name>
    <dbReference type="NCBI Taxonomy" id="2448454"/>
    <lineage>
        <taxon>Eukaryota</taxon>
        <taxon>Viridiplantae</taxon>
        <taxon>Streptophyta</taxon>
        <taxon>Embryophyta</taxon>
        <taxon>Tracheophyta</taxon>
        <taxon>Spermatophyta</taxon>
        <taxon>Magnoliopsida</taxon>
        <taxon>eudicotyledons</taxon>
        <taxon>Gunneridae</taxon>
        <taxon>Pentapetalae</taxon>
        <taxon>rosids</taxon>
        <taxon>fabids</taxon>
        <taxon>Rosales</taxon>
        <taxon>Rosaceae</taxon>
        <taxon>Amygdaloideae</taxon>
        <taxon>Maleae</taxon>
        <taxon>Pyrus</taxon>
    </lineage>
</organism>
<keyword evidence="2" id="KW-1185">Reference proteome</keyword>
<protein>
    <submittedName>
        <fullName evidence="1">Haloacid dehalogenase-like hydrolase domain-containing protein</fullName>
    </submittedName>
</protein>
<dbReference type="PANTHER" id="PTHR42896">
    <property type="entry name" value="XYLULOSE-1,5-BISPHOSPHATE (XUBP) PHOSPHATASE"/>
    <property type="match status" value="1"/>
</dbReference>
<evidence type="ECO:0000313" key="2">
    <source>
        <dbReference type="Proteomes" id="UP000327157"/>
    </source>
</evidence>
<proteinExistence type="predicted"/>
<dbReference type="PANTHER" id="PTHR42896:SF3">
    <property type="entry name" value="PROTEIN, PUTATIVE, EXPRESSED-RELATED"/>
    <property type="match status" value="1"/>
</dbReference>
<reference evidence="2" key="2">
    <citation type="submission" date="2019-10" db="EMBL/GenBank/DDBJ databases">
        <title>A de novo genome assembly of a pear dwarfing rootstock.</title>
        <authorList>
            <person name="Wang F."/>
            <person name="Wang J."/>
            <person name="Li S."/>
            <person name="Zhang Y."/>
            <person name="Fang M."/>
            <person name="Ma L."/>
            <person name="Zhao Y."/>
            <person name="Jiang S."/>
        </authorList>
    </citation>
    <scope>NUCLEOTIDE SEQUENCE [LARGE SCALE GENOMIC DNA]</scope>
</reference>